<dbReference type="GO" id="GO:0005886">
    <property type="term" value="C:plasma membrane"/>
    <property type="evidence" value="ECO:0007669"/>
    <property type="project" value="UniProtKB-SubCell"/>
</dbReference>
<dbReference type="PROSITE" id="PS50262">
    <property type="entry name" value="G_PROTEIN_RECEP_F1_2"/>
    <property type="match status" value="1"/>
</dbReference>
<evidence type="ECO:0000256" key="4">
    <source>
        <dbReference type="ARBA" id="ARBA00022692"/>
    </source>
</evidence>
<keyword evidence="8 10" id="KW-0675">Receptor</keyword>
<keyword evidence="9 10" id="KW-0807">Transducer</keyword>
<feature type="compositionally biased region" description="Polar residues" evidence="11">
    <location>
        <begin position="359"/>
        <end position="375"/>
    </location>
</feature>
<evidence type="ECO:0000256" key="10">
    <source>
        <dbReference type="RuleBase" id="RU000688"/>
    </source>
</evidence>
<dbReference type="PANTHER" id="PTHR24228:SF74">
    <property type="entry name" value="G-PROTEIN COUPLED RECEPTORS FAMILY 1 PROFILE DOMAIN-CONTAINING PROTEIN"/>
    <property type="match status" value="1"/>
</dbReference>
<dbReference type="GO" id="GO:0004930">
    <property type="term" value="F:G protein-coupled receptor activity"/>
    <property type="evidence" value="ECO:0007669"/>
    <property type="project" value="UniProtKB-KW"/>
</dbReference>
<dbReference type="InterPro" id="IPR000276">
    <property type="entry name" value="GPCR_Rhodpsn"/>
</dbReference>
<feature type="transmembrane region" description="Helical" evidence="12">
    <location>
        <begin position="463"/>
        <end position="486"/>
    </location>
</feature>
<protein>
    <submittedName>
        <fullName evidence="14">G-protein coupled receptor moody</fullName>
    </submittedName>
</protein>
<dbReference type="AlphaFoldDB" id="A0A8D8XX56"/>
<evidence type="ECO:0000256" key="3">
    <source>
        <dbReference type="ARBA" id="ARBA00022475"/>
    </source>
</evidence>
<evidence type="ECO:0000313" key="14">
    <source>
        <dbReference type="EMBL" id="CAG6712712.1"/>
    </source>
</evidence>
<keyword evidence="7 12" id="KW-0472">Membrane</keyword>
<dbReference type="SMART" id="SM01381">
    <property type="entry name" value="7TM_GPCR_Srsx"/>
    <property type="match status" value="1"/>
</dbReference>
<keyword evidence="6 10" id="KW-0297">G-protein coupled receptor</keyword>
<reference evidence="14" key="1">
    <citation type="submission" date="2021-05" db="EMBL/GenBank/DDBJ databases">
        <authorList>
            <person name="Alioto T."/>
            <person name="Alioto T."/>
            <person name="Gomez Garrido J."/>
        </authorList>
    </citation>
    <scope>NUCLEOTIDE SEQUENCE</scope>
</reference>
<dbReference type="InterPro" id="IPR017452">
    <property type="entry name" value="GPCR_Rhodpsn_7TM"/>
</dbReference>
<feature type="transmembrane region" description="Helical" evidence="12">
    <location>
        <begin position="158"/>
        <end position="179"/>
    </location>
</feature>
<dbReference type="SUPFAM" id="SSF81321">
    <property type="entry name" value="Family A G protein-coupled receptor-like"/>
    <property type="match status" value="1"/>
</dbReference>
<dbReference type="PANTHER" id="PTHR24228">
    <property type="entry name" value="B2 BRADYKININ RECEPTOR/ANGIOTENSIN II RECEPTOR"/>
    <property type="match status" value="1"/>
</dbReference>
<feature type="transmembrane region" description="Helical" evidence="12">
    <location>
        <begin position="120"/>
        <end position="138"/>
    </location>
</feature>
<dbReference type="Pfam" id="PF00001">
    <property type="entry name" value="7tm_1"/>
    <property type="match status" value="1"/>
</dbReference>
<comment type="similarity">
    <text evidence="2 10">Belongs to the G-protein coupled receptor 1 family.</text>
</comment>
<evidence type="ECO:0000256" key="2">
    <source>
        <dbReference type="ARBA" id="ARBA00010663"/>
    </source>
</evidence>
<keyword evidence="4 10" id="KW-0812">Transmembrane</keyword>
<feature type="transmembrane region" description="Helical" evidence="12">
    <location>
        <begin position="208"/>
        <end position="232"/>
    </location>
</feature>
<dbReference type="PROSITE" id="PS00237">
    <property type="entry name" value="G_PROTEIN_RECEP_F1_1"/>
    <property type="match status" value="1"/>
</dbReference>
<accession>A0A8D8XX56</accession>
<dbReference type="CDD" id="cd15210">
    <property type="entry name" value="7tmA_GPR84-like"/>
    <property type="match status" value="1"/>
</dbReference>
<sequence>MDPDPAGTTSVNPAYYDGNLSFVDISDDSDIPLFPGYPMVLLQFASACCLLFILLGIPGNLITIIALFRCKKVRNATAVFIINLSVSDLMFCCFNLPLAASTFWQRAWTHGHLLCQLFPLLRYGLLAVSLFTVLGITINRYVMIGHPTLYPKLYSSKFLAFMVACTWLFGFGALVPTWLGVWGRFGLEPSIGSCSILPDDYGHSPKEFLFLVAFVIPCISIVVCYARIFYIVRKTAMKSRAMNMKNINASKNQYDTMKPPGYGKKYMKATVSTDDSAIGTSCGPSHSTEKSSSIMENTTSFDISTDIALSSSTPNPHFLSPLARGNTNFSRYHHTVLAEPSSSSGVENGYYEEDEDLTSRSATPMSAYHSHNATPQKKKYRKERIPSAVNSTLSHVVSVFRRGSVARNSPRRPSALTHITPGKMTQKDKKLLKMILVIFSSFVICYLPITISKTTKTLNDVHVLHIGGYLLIYLTTCINPIIYVVMSSEYRQAYINLLTCRSVDHGPTATYVQKRHTSQRA</sequence>
<dbReference type="EMBL" id="HBUF01349622">
    <property type="protein sequence ID" value="CAG6712711.1"/>
    <property type="molecule type" value="Transcribed_RNA"/>
</dbReference>
<comment type="subcellular location">
    <subcellularLocation>
        <location evidence="1">Cell membrane</location>
        <topology evidence="1">Multi-pass membrane protein</topology>
    </subcellularLocation>
</comment>
<dbReference type="EMBL" id="HBUF01349623">
    <property type="protein sequence ID" value="CAG6712712.1"/>
    <property type="molecule type" value="Transcribed_RNA"/>
</dbReference>
<evidence type="ECO:0000256" key="11">
    <source>
        <dbReference type="SAM" id="MobiDB-lite"/>
    </source>
</evidence>
<evidence type="ECO:0000256" key="1">
    <source>
        <dbReference type="ARBA" id="ARBA00004651"/>
    </source>
</evidence>
<keyword evidence="5 12" id="KW-1133">Transmembrane helix</keyword>
<feature type="transmembrane region" description="Helical" evidence="12">
    <location>
        <begin position="80"/>
        <end position="100"/>
    </location>
</feature>
<organism evidence="14">
    <name type="scientific">Cacopsylla melanoneura</name>
    <dbReference type="NCBI Taxonomy" id="428564"/>
    <lineage>
        <taxon>Eukaryota</taxon>
        <taxon>Metazoa</taxon>
        <taxon>Ecdysozoa</taxon>
        <taxon>Arthropoda</taxon>
        <taxon>Hexapoda</taxon>
        <taxon>Insecta</taxon>
        <taxon>Pterygota</taxon>
        <taxon>Neoptera</taxon>
        <taxon>Paraneoptera</taxon>
        <taxon>Hemiptera</taxon>
        <taxon>Sternorrhyncha</taxon>
        <taxon>Psylloidea</taxon>
        <taxon>Psyllidae</taxon>
        <taxon>Psyllinae</taxon>
        <taxon>Cacopsylla</taxon>
    </lineage>
</organism>
<feature type="region of interest" description="Disordered" evidence="11">
    <location>
        <begin position="340"/>
        <end position="383"/>
    </location>
</feature>
<feature type="transmembrane region" description="Helical" evidence="12">
    <location>
        <begin position="431"/>
        <end position="451"/>
    </location>
</feature>
<proteinExistence type="inferred from homology"/>
<evidence type="ECO:0000256" key="9">
    <source>
        <dbReference type="ARBA" id="ARBA00023224"/>
    </source>
</evidence>
<keyword evidence="3" id="KW-1003">Cell membrane</keyword>
<feature type="domain" description="G-protein coupled receptors family 1 profile" evidence="13">
    <location>
        <begin position="59"/>
        <end position="483"/>
    </location>
</feature>
<evidence type="ECO:0000256" key="5">
    <source>
        <dbReference type="ARBA" id="ARBA00022989"/>
    </source>
</evidence>
<evidence type="ECO:0000256" key="6">
    <source>
        <dbReference type="ARBA" id="ARBA00023040"/>
    </source>
</evidence>
<feature type="transmembrane region" description="Helical" evidence="12">
    <location>
        <begin position="40"/>
        <end position="68"/>
    </location>
</feature>
<dbReference type="Gene3D" id="1.20.1070.10">
    <property type="entry name" value="Rhodopsin 7-helix transmembrane proteins"/>
    <property type="match status" value="2"/>
</dbReference>
<evidence type="ECO:0000259" key="13">
    <source>
        <dbReference type="PROSITE" id="PS50262"/>
    </source>
</evidence>
<name>A0A8D8XX56_9HEMI</name>
<evidence type="ECO:0000256" key="12">
    <source>
        <dbReference type="SAM" id="Phobius"/>
    </source>
</evidence>
<evidence type="ECO:0000256" key="8">
    <source>
        <dbReference type="ARBA" id="ARBA00023170"/>
    </source>
</evidence>
<dbReference type="PRINTS" id="PR00237">
    <property type="entry name" value="GPCRRHODOPSN"/>
</dbReference>
<evidence type="ECO:0000256" key="7">
    <source>
        <dbReference type="ARBA" id="ARBA00023136"/>
    </source>
</evidence>